<dbReference type="GO" id="GO:0005524">
    <property type="term" value="F:ATP binding"/>
    <property type="evidence" value="ECO:0007669"/>
    <property type="project" value="UniProtKB-UniRule"/>
</dbReference>
<dbReference type="InterPro" id="IPR017441">
    <property type="entry name" value="Protein_kinase_ATP_BS"/>
</dbReference>
<keyword evidence="4 7" id="KW-0547">Nucleotide-binding</keyword>
<sequence length="894" mass="103355">MGNGQGKSKKSKARNCVSIYHKGEVITEYPINKDSSFIPRFLRAEKDDHISNMFSEIEDLCQQNVIGLRTRNRMYGIDFLLMNDNFECLQNGDELEIMTEGDHEHDSPILNAPNLPSEYTVTIFNYKLLQTIGKGGFSLVYITRNLNSGKIFACKSINSSVINKWKKSDCLANEIKILNEVNNPFVIKMIDQVQTKTHTHLILEFCLGGDLFYLLSQFQKFPEKVARFYLCEIIIALEHLHSLDIFYRDLKPTNVLLDEEGHIKLTDFGLSLPSFPEGSVSTTFCGTPEYMAPEMLLKNGHDRSLDYYSCGIILYEMLVGLPPFYSHDRTQMYTSIIKDKIKFLPKVSKTARDLIKKLTMKNPKDRLGSDYGFFAIKQHPFFKGVDWKIIAEKKSKAPFIPSARESNFHDEFTSIPIQESLLEYQPSNSLVETVSDAKRSALREQSTKHKCSIIENRKVVENEHEDWLRNVSIISEFRTWRNPQDNTSFQSGQECWIKTPLNVNRDRLNPCSPTSSVHIESNISKCSSWKNIPRGSPSIEEDFDQKPYENIITPNRLLLSEDERRMRSVIKTTEKKKANPSNYLHFEPEDSHEESIVFRDRKRKISKHLRREVLNDSNEDLRDYIDTFCDVSPEAQKQDIKCFESRNSPLALFSSPNSIRIKPEKEKITPKSLAKPVRWITPIKKTTRSYRKGRCKLPDSLSSYIYYNQEEEKVYRAGKEKTRHSHPYERSEEFGLDHKMKSLVTQNAFDVDSISPFKAAKNGIRTEQKVKSKLIRPFKGYKKNIGDRKDKKRKENNCKNPNKNSLNLYLISISKKQIIKSQKPLKPTQKLKNPKKASKGTKSFVDSLSSYKKGKSKRTKCKLPQSILATRQSSVREEAVKPIVVKCVLRKERF</sequence>
<dbReference type="Gene3D" id="1.10.510.10">
    <property type="entry name" value="Transferase(Phosphotransferase) domain 1"/>
    <property type="match status" value="1"/>
</dbReference>
<dbReference type="Gene3D" id="3.30.200.20">
    <property type="entry name" value="Phosphorylase Kinase, domain 1"/>
    <property type="match status" value="1"/>
</dbReference>
<feature type="region of interest" description="Disordered" evidence="8">
    <location>
        <begin position="782"/>
        <end position="803"/>
    </location>
</feature>
<dbReference type="SMART" id="SM00220">
    <property type="entry name" value="S_TKc"/>
    <property type="match status" value="1"/>
</dbReference>
<dbReference type="PANTHER" id="PTHR24351">
    <property type="entry name" value="RIBOSOMAL PROTEIN S6 KINASE"/>
    <property type="match status" value="1"/>
</dbReference>
<proteinExistence type="predicted"/>
<evidence type="ECO:0000256" key="7">
    <source>
        <dbReference type="PROSITE-ProRule" id="PRU10141"/>
    </source>
</evidence>
<keyword evidence="2" id="KW-0597">Phosphoprotein</keyword>
<evidence type="ECO:0000313" key="10">
    <source>
        <dbReference type="EMBL" id="CAI2375723.1"/>
    </source>
</evidence>
<dbReference type="PROSITE" id="PS50011">
    <property type="entry name" value="PROTEIN_KINASE_DOM"/>
    <property type="match status" value="1"/>
</dbReference>
<keyword evidence="5" id="KW-0418">Kinase</keyword>
<reference evidence="10" key="1">
    <citation type="submission" date="2023-07" db="EMBL/GenBank/DDBJ databases">
        <authorList>
            <consortium name="AG Swart"/>
            <person name="Singh M."/>
            <person name="Singh A."/>
            <person name="Seah K."/>
            <person name="Emmerich C."/>
        </authorList>
    </citation>
    <scope>NUCLEOTIDE SEQUENCE</scope>
    <source>
        <strain evidence="10">DP1</strain>
    </source>
</reference>
<evidence type="ECO:0000256" key="5">
    <source>
        <dbReference type="ARBA" id="ARBA00022777"/>
    </source>
</evidence>
<keyword evidence="3" id="KW-0808">Transferase</keyword>
<feature type="region of interest" description="Disordered" evidence="8">
    <location>
        <begin position="822"/>
        <end position="857"/>
    </location>
</feature>
<dbReference type="InterPro" id="IPR008271">
    <property type="entry name" value="Ser/Thr_kinase_AS"/>
</dbReference>
<dbReference type="Pfam" id="PF00069">
    <property type="entry name" value="Pkinase"/>
    <property type="match status" value="1"/>
</dbReference>
<keyword evidence="1" id="KW-0723">Serine/threonine-protein kinase</keyword>
<gene>
    <name evidence="10" type="ORF">ECRASSUSDP1_LOCUS17087</name>
</gene>
<organism evidence="10 11">
    <name type="scientific">Euplotes crassus</name>
    <dbReference type="NCBI Taxonomy" id="5936"/>
    <lineage>
        <taxon>Eukaryota</taxon>
        <taxon>Sar</taxon>
        <taxon>Alveolata</taxon>
        <taxon>Ciliophora</taxon>
        <taxon>Intramacronucleata</taxon>
        <taxon>Spirotrichea</taxon>
        <taxon>Hypotrichia</taxon>
        <taxon>Euplotida</taxon>
        <taxon>Euplotidae</taxon>
        <taxon>Moneuplotes</taxon>
    </lineage>
</organism>
<comment type="caution">
    <text evidence="10">The sequence shown here is derived from an EMBL/GenBank/DDBJ whole genome shotgun (WGS) entry which is preliminary data.</text>
</comment>
<dbReference type="AlphaFoldDB" id="A0AAD1XN50"/>
<evidence type="ECO:0000313" key="11">
    <source>
        <dbReference type="Proteomes" id="UP001295684"/>
    </source>
</evidence>
<keyword evidence="6 7" id="KW-0067">ATP-binding</keyword>
<dbReference type="PROSITE" id="PS00107">
    <property type="entry name" value="PROTEIN_KINASE_ATP"/>
    <property type="match status" value="1"/>
</dbReference>
<dbReference type="Proteomes" id="UP001295684">
    <property type="component" value="Unassembled WGS sequence"/>
</dbReference>
<name>A0AAD1XN50_EUPCR</name>
<dbReference type="FunFam" id="1.10.510.10:FF:000008">
    <property type="entry name" value="Non-specific serine/threonine protein kinase"/>
    <property type="match status" value="1"/>
</dbReference>
<feature type="compositionally biased region" description="Basic and acidic residues" evidence="8">
    <location>
        <begin position="784"/>
        <end position="797"/>
    </location>
</feature>
<dbReference type="EMBL" id="CAMPGE010017218">
    <property type="protein sequence ID" value="CAI2375723.1"/>
    <property type="molecule type" value="Genomic_DNA"/>
</dbReference>
<feature type="binding site" evidence="7">
    <location>
        <position position="155"/>
    </location>
    <ligand>
        <name>ATP</name>
        <dbReference type="ChEBI" id="CHEBI:30616"/>
    </ligand>
</feature>
<evidence type="ECO:0000256" key="3">
    <source>
        <dbReference type="ARBA" id="ARBA00022679"/>
    </source>
</evidence>
<protein>
    <recommendedName>
        <fullName evidence="9">Protein kinase domain-containing protein</fullName>
    </recommendedName>
</protein>
<evidence type="ECO:0000256" key="4">
    <source>
        <dbReference type="ARBA" id="ARBA00022741"/>
    </source>
</evidence>
<dbReference type="CDD" id="cd05123">
    <property type="entry name" value="STKc_AGC"/>
    <property type="match status" value="1"/>
</dbReference>
<evidence type="ECO:0000259" key="9">
    <source>
        <dbReference type="PROSITE" id="PS50011"/>
    </source>
</evidence>
<dbReference type="InterPro" id="IPR045270">
    <property type="entry name" value="STKc_AGC"/>
</dbReference>
<dbReference type="InterPro" id="IPR011009">
    <property type="entry name" value="Kinase-like_dom_sf"/>
</dbReference>
<evidence type="ECO:0000256" key="1">
    <source>
        <dbReference type="ARBA" id="ARBA00022527"/>
    </source>
</evidence>
<accession>A0AAD1XN50</accession>
<dbReference type="SUPFAM" id="SSF56112">
    <property type="entry name" value="Protein kinase-like (PK-like)"/>
    <property type="match status" value="1"/>
</dbReference>
<evidence type="ECO:0000256" key="8">
    <source>
        <dbReference type="SAM" id="MobiDB-lite"/>
    </source>
</evidence>
<dbReference type="PROSITE" id="PS00108">
    <property type="entry name" value="PROTEIN_KINASE_ST"/>
    <property type="match status" value="1"/>
</dbReference>
<dbReference type="GO" id="GO:0004674">
    <property type="term" value="F:protein serine/threonine kinase activity"/>
    <property type="evidence" value="ECO:0007669"/>
    <property type="project" value="UniProtKB-KW"/>
</dbReference>
<keyword evidence="11" id="KW-1185">Reference proteome</keyword>
<dbReference type="InterPro" id="IPR000719">
    <property type="entry name" value="Prot_kinase_dom"/>
</dbReference>
<evidence type="ECO:0000256" key="2">
    <source>
        <dbReference type="ARBA" id="ARBA00022553"/>
    </source>
</evidence>
<evidence type="ECO:0000256" key="6">
    <source>
        <dbReference type="ARBA" id="ARBA00022840"/>
    </source>
</evidence>
<feature type="compositionally biased region" description="Polar residues" evidence="8">
    <location>
        <begin position="840"/>
        <end position="850"/>
    </location>
</feature>
<feature type="domain" description="Protein kinase" evidence="9">
    <location>
        <begin position="126"/>
        <end position="382"/>
    </location>
</feature>